<gene>
    <name evidence="1" type="ORF">CFSAN001627_22809</name>
</gene>
<evidence type="ECO:0000313" key="2">
    <source>
        <dbReference type="Proteomes" id="UP000011944"/>
    </source>
</evidence>
<dbReference type="InterPro" id="IPR043519">
    <property type="entry name" value="NT_sf"/>
</dbReference>
<dbReference type="Gene3D" id="3.30.460.10">
    <property type="entry name" value="Beta Polymerase, domain 2"/>
    <property type="match status" value="1"/>
</dbReference>
<proteinExistence type="predicted"/>
<dbReference type="InterPro" id="IPR007344">
    <property type="entry name" value="GrpB/CoaE"/>
</dbReference>
<dbReference type="AlphaFoldDB" id="M1ZTK2"/>
<organism evidence="1 2">
    <name type="scientific">Clostridium botulinum CFSAN001627</name>
    <dbReference type="NCBI Taxonomy" id="1232189"/>
    <lineage>
        <taxon>Bacteria</taxon>
        <taxon>Bacillati</taxon>
        <taxon>Bacillota</taxon>
        <taxon>Clostridia</taxon>
        <taxon>Eubacteriales</taxon>
        <taxon>Clostridiaceae</taxon>
        <taxon>Clostridium</taxon>
    </lineage>
</organism>
<feature type="non-terminal residue" evidence="1">
    <location>
        <position position="1"/>
    </location>
</feature>
<name>M1ZTK2_CLOBO</name>
<dbReference type="Pfam" id="PF04229">
    <property type="entry name" value="GrpB"/>
    <property type="match status" value="1"/>
</dbReference>
<dbReference type="EMBL" id="AMXI01001428">
    <property type="protein sequence ID" value="EKN39396.1"/>
    <property type="molecule type" value="Genomic_DNA"/>
</dbReference>
<reference evidence="1 2" key="2">
    <citation type="submission" date="2013-03" db="EMBL/GenBank/DDBJ databases">
        <title>Diversity in Clostridium botulinum.</title>
        <authorList>
            <person name="Timme R.E."/>
            <person name="Allard M."/>
            <person name="Luo Y."/>
            <person name="Strain E."/>
            <person name="Gonzalez-Escalona N."/>
            <person name="Brown E."/>
        </authorList>
    </citation>
    <scope>NUCLEOTIDE SEQUENCE [LARGE SCALE GENOMIC DNA]</scope>
    <source>
        <strain evidence="1 2">CFSAN001627</strain>
    </source>
</reference>
<reference evidence="1 2" key="1">
    <citation type="submission" date="2012-10" db="EMBL/GenBank/DDBJ databases">
        <authorList>
            <person name="Strain E.A."/>
            <person name="Brown E."/>
            <person name="Allard M.W."/>
            <person name="Gonzalez-Escalona N."/>
            <person name="Timme R."/>
        </authorList>
    </citation>
    <scope>NUCLEOTIDE SEQUENCE [LARGE SCALE GENOMIC DNA]</scope>
    <source>
        <strain evidence="1 2">CFSAN001627</strain>
    </source>
</reference>
<protein>
    <submittedName>
        <fullName evidence="1">Uncharacterized protein</fullName>
    </submittedName>
</protein>
<comment type="caution">
    <text evidence="1">The sequence shown here is derived from an EMBL/GenBank/DDBJ whole genome shotgun (WGS) entry which is preliminary data.</text>
</comment>
<dbReference type="Proteomes" id="UP000011944">
    <property type="component" value="Unassembled WGS sequence"/>
</dbReference>
<dbReference type="SUPFAM" id="SSF81301">
    <property type="entry name" value="Nucleotidyltransferase"/>
    <property type="match status" value="1"/>
</dbReference>
<evidence type="ECO:0000313" key="1">
    <source>
        <dbReference type="EMBL" id="EKN39396.1"/>
    </source>
</evidence>
<sequence length="49" mass="5935">EHKEEAKQYGELKKELALKFRYDIDSYCIGKDSFIKKIDEKAKIWIKEK</sequence>
<accession>M1ZTK2</accession>